<dbReference type="KEGG" id="acp:A2cp1_3922"/>
<dbReference type="InterPro" id="IPR050583">
    <property type="entry name" value="Mycobacterial_A85_antigen"/>
</dbReference>
<dbReference type="SUPFAM" id="SSF53474">
    <property type="entry name" value="alpha/beta-Hydrolases"/>
    <property type="match status" value="1"/>
</dbReference>
<name>B8J8F9_ANAD2</name>
<gene>
    <name evidence="1" type="ordered locus">A2cp1_3922</name>
</gene>
<dbReference type="Pfam" id="PF00756">
    <property type="entry name" value="Esterase"/>
    <property type="match status" value="1"/>
</dbReference>
<dbReference type="InterPro" id="IPR000801">
    <property type="entry name" value="Esterase-like"/>
</dbReference>
<dbReference type="PANTHER" id="PTHR48098">
    <property type="entry name" value="ENTEROCHELIN ESTERASE-RELATED"/>
    <property type="match status" value="1"/>
</dbReference>
<sequence length="333" mass="35856">MHGSLLELEIDSQALAGNPLGDPARRPLLCWVPPGGAAGLPAVYFLHGFAGSARGWLNVSAFQPTVPERLDALVAAGEVPPFVAVFPDGFTALGGTQWINAPAVGRYQDYVAEDVVRLVDARLGTVPRREARAVVGKSSGGYGALCMGRDRPDVFAHLGCHAGDAYFEYCYLHDLPQAAAALLGAPDAAAWLDDAKQRARETRLAGADHPVLNVLAMAAHYAADPAAPLGLALPFELPSGRIREDVWSRWLEADPVRFVPRALEAYRRLASVFLDCGTRDEFHLRWGARMVAEALRAGGVPVVHEEFEGGHMGTSWRYDASVRHLVPRLARGA</sequence>
<accession>B8J8F9</accession>
<proteinExistence type="predicted"/>
<dbReference type="HOGENOM" id="CLU_037618_0_1_7"/>
<dbReference type="RefSeq" id="WP_015934974.1">
    <property type="nucleotide sequence ID" value="NC_011891.1"/>
</dbReference>
<dbReference type="Proteomes" id="UP000007089">
    <property type="component" value="Chromosome"/>
</dbReference>
<keyword evidence="2" id="KW-1185">Reference proteome</keyword>
<protein>
    <submittedName>
        <fullName evidence="1">Esterase</fullName>
    </submittedName>
</protein>
<evidence type="ECO:0000313" key="2">
    <source>
        <dbReference type="Proteomes" id="UP000007089"/>
    </source>
</evidence>
<evidence type="ECO:0000313" key="1">
    <source>
        <dbReference type="EMBL" id="ACL67245.1"/>
    </source>
</evidence>
<dbReference type="InterPro" id="IPR029058">
    <property type="entry name" value="AB_hydrolase_fold"/>
</dbReference>
<dbReference type="AlphaFoldDB" id="B8J8F9"/>
<organism evidence="1 2">
    <name type="scientific">Anaeromyxobacter dehalogenans (strain ATCC BAA-258 / DSM 21875 / 2CP-1)</name>
    <dbReference type="NCBI Taxonomy" id="455488"/>
    <lineage>
        <taxon>Bacteria</taxon>
        <taxon>Pseudomonadati</taxon>
        <taxon>Myxococcota</taxon>
        <taxon>Myxococcia</taxon>
        <taxon>Myxococcales</taxon>
        <taxon>Cystobacterineae</taxon>
        <taxon>Anaeromyxobacteraceae</taxon>
        <taxon>Anaeromyxobacter</taxon>
    </lineage>
</organism>
<dbReference type="ESTHER" id="anade-q2ig35">
    <property type="family name" value="A85-Feruloyl-Esterase"/>
</dbReference>
<dbReference type="Gene3D" id="3.40.50.1820">
    <property type="entry name" value="alpha/beta hydrolase"/>
    <property type="match status" value="1"/>
</dbReference>
<reference evidence="1" key="1">
    <citation type="submission" date="2009-01" db="EMBL/GenBank/DDBJ databases">
        <title>Complete sequence of Anaeromyxobacter dehalogenans 2CP-1.</title>
        <authorList>
            <consortium name="US DOE Joint Genome Institute"/>
            <person name="Lucas S."/>
            <person name="Copeland A."/>
            <person name="Lapidus A."/>
            <person name="Glavina del Rio T."/>
            <person name="Dalin E."/>
            <person name="Tice H."/>
            <person name="Bruce D."/>
            <person name="Goodwin L."/>
            <person name="Pitluck S."/>
            <person name="Saunders E."/>
            <person name="Brettin T."/>
            <person name="Detter J.C."/>
            <person name="Han C."/>
            <person name="Larimer F."/>
            <person name="Land M."/>
            <person name="Hauser L."/>
            <person name="Kyrpides N."/>
            <person name="Ovchinnikova G."/>
            <person name="Beliaev A.S."/>
            <person name="Richardson P."/>
        </authorList>
    </citation>
    <scope>NUCLEOTIDE SEQUENCE</scope>
    <source>
        <strain evidence="1">2CP-1</strain>
    </source>
</reference>
<dbReference type="EMBL" id="CP001359">
    <property type="protein sequence ID" value="ACL67245.1"/>
    <property type="molecule type" value="Genomic_DNA"/>
</dbReference>